<dbReference type="InterPro" id="IPR036941">
    <property type="entry name" value="Rcpt_L-dom_sf"/>
</dbReference>
<reference evidence="2 3" key="1">
    <citation type="submission" date="2022-02" db="EMBL/GenBank/DDBJ databases">
        <title>Chromosome-level reference genomes for two strains of Caenorhabditis briggsae: an improved platform for comparative genomics.</title>
        <authorList>
            <person name="Stevens L."/>
            <person name="Andersen E.C."/>
        </authorList>
    </citation>
    <scope>NUCLEOTIDE SEQUENCE [LARGE SCALE GENOMIC DNA]</scope>
    <source>
        <strain evidence="2">QX1410_ONT</strain>
        <tissue evidence="2">Whole-organism</tissue>
    </source>
</reference>
<accession>A0AAE9A5H8</accession>
<evidence type="ECO:0000313" key="3">
    <source>
        <dbReference type="Proteomes" id="UP000827892"/>
    </source>
</evidence>
<evidence type="ECO:0000313" key="2">
    <source>
        <dbReference type="EMBL" id="ULT87464.1"/>
    </source>
</evidence>
<sequence>MVQRTLINADFSQDLQRIVDFYEADGFFIENNSYLYDATMLLNIDLQSESKNKECVLSIENNPELDMDELCNNGNLLDLVGIRTGGNFRNCGCQGDEITTISLPGYNNCTTSFNGLKIFITTINNTDLSALSNIATIRGSIDIENTNLQDLSFLSSWKTWKLKGDMVVQLNLRNNAEMTKLGFPENFYNIQNIQSLDEELHFSFANFENLHPNFCISISEFILFFEHRFIFTNLQAKLCEEDGDIEEKVLCHFKSMYDLPNNCDIIVGNVTIGRGDEQYVIKFVDVQYLFGSFIVVNTTLETLEYVGFPYIAVLDSSSPVYQIIGNKKLKNADISITQIITSGPRYAIYQDNNPKLFKGKECQINDWWSGNANKRDLMMLDLNFTGADCGGERVEILYNKDCVKLNTFGLKLSNPDDPKCVFNHTEVTSETIKNFPKCSKVYGILVINSNTDLNVSQLKNAFKNMSSLVGGIHVENSNLTSLSFFTLVGTDFKFFELSCKNYGVIIQNNKNLSNAGALEKLVPFVDEDLNDCKFQIANNPILDLQNLCDGYTLAYLVNFETYGNLKNCGCQGNAIYPPTLFDRLTFIVYLDDTTPVIEIVSNKDLRNPSFGKLFSTIFTRSFKDRNAVIQDNHPDIWNSTNGECNLFGLVTDEKAMYRTSLNYTGGDCGTRIDNGSTLRNMISGSILVIVFSLTHELHL</sequence>
<dbReference type="AlphaFoldDB" id="A0AAE9A5H8"/>
<dbReference type="SUPFAM" id="SSF52058">
    <property type="entry name" value="L domain-like"/>
    <property type="match status" value="5"/>
</dbReference>
<proteinExistence type="predicted"/>
<dbReference type="Pfam" id="PF01030">
    <property type="entry name" value="Recep_L_domain"/>
    <property type="match status" value="3"/>
</dbReference>
<feature type="domain" description="Receptor L-domain" evidence="1">
    <location>
        <begin position="437"/>
        <end position="546"/>
    </location>
</feature>
<dbReference type="InterPro" id="IPR000494">
    <property type="entry name" value="Rcpt_L-dom"/>
</dbReference>
<dbReference type="InterPro" id="IPR053079">
    <property type="entry name" value="SPS2_domain"/>
</dbReference>
<name>A0AAE9A5H8_CAEBR</name>
<gene>
    <name evidence="2" type="ORF">L3Y34_006944</name>
</gene>
<protein>
    <recommendedName>
        <fullName evidence="1">Receptor L-domain domain-containing protein</fullName>
    </recommendedName>
</protein>
<feature type="domain" description="Receptor L-domain" evidence="1">
    <location>
        <begin position="262"/>
        <end position="357"/>
    </location>
</feature>
<organism evidence="2 3">
    <name type="scientific">Caenorhabditis briggsae</name>
    <dbReference type="NCBI Taxonomy" id="6238"/>
    <lineage>
        <taxon>Eukaryota</taxon>
        <taxon>Metazoa</taxon>
        <taxon>Ecdysozoa</taxon>
        <taxon>Nematoda</taxon>
        <taxon>Chromadorea</taxon>
        <taxon>Rhabditida</taxon>
        <taxon>Rhabditina</taxon>
        <taxon>Rhabditomorpha</taxon>
        <taxon>Rhabditoidea</taxon>
        <taxon>Rhabditidae</taxon>
        <taxon>Peloderinae</taxon>
        <taxon>Caenorhabditis</taxon>
    </lineage>
</organism>
<evidence type="ECO:0000259" key="1">
    <source>
        <dbReference type="Pfam" id="PF01030"/>
    </source>
</evidence>
<dbReference type="EMBL" id="CP090895">
    <property type="protein sequence ID" value="ULT87464.1"/>
    <property type="molecule type" value="Genomic_DNA"/>
</dbReference>
<dbReference type="Proteomes" id="UP000827892">
    <property type="component" value="Chromosome V"/>
</dbReference>
<feature type="domain" description="Receptor L-domain" evidence="1">
    <location>
        <begin position="108"/>
        <end position="198"/>
    </location>
</feature>
<dbReference type="Gene3D" id="3.80.20.20">
    <property type="entry name" value="Receptor L-domain"/>
    <property type="match status" value="2"/>
</dbReference>
<dbReference type="PANTHER" id="PTHR21662:SF14">
    <property type="entry name" value="INSULIN_EGF-RECEPTOR L DOMAIN PROTEIN-RELATED"/>
    <property type="match status" value="1"/>
</dbReference>
<dbReference type="PANTHER" id="PTHR21662">
    <property type="entry name" value="RECEPTOR PROTEIN-TYROSINE KINASE"/>
    <property type="match status" value="1"/>
</dbReference>